<evidence type="ECO:0000313" key="1">
    <source>
        <dbReference type="EMBL" id="KAJ7619350.1"/>
    </source>
</evidence>
<organism evidence="1 2">
    <name type="scientific">Roridomyces roridus</name>
    <dbReference type="NCBI Taxonomy" id="1738132"/>
    <lineage>
        <taxon>Eukaryota</taxon>
        <taxon>Fungi</taxon>
        <taxon>Dikarya</taxon>
        <taxon>Basidiomycota</taxon>
        <taxon>Agaricomycotina</taxon>
        <taxon>Agaricomycetes</taxon>
        <taxon>Agaricomycetidae</taxon>
        <taxon>Agaricales</taxon>
        <taxon>Marasmiineae</taxon>
        <taxon>Mycenaceae</taxon>
        <taxon>Roridomyces</taxon>
    </lineage>
</organism>
<dbReference type="AlphaFoldDB" id="A0AAD7BFG1"/>
<keyword evidence="2" id="KW-1185">Reference proteome</keyword>
<gene>
    <name evidence="1" type="ORF">FB45DRAFT_1033213</name>
</gene>
<reference evidence="1" key="1">
    <citation type="submission" date="2023-03" db="EMBL/GenBank/DDBJ databases">
        <title>Massive genome expansion in bonnet fungi (Mycena s.s.) driven by repeated elements and novel gene families across ecological guilds.</title>
        <authorList>
            <consortium name="Lawrence Berkeley National Laboratory"/>
            <person name="Harder C.B."/>
            <person name="Miyauchi S."/>
            <person name="Viragh M."/>
            <person name="Kuo A."/>
            <person name="Thoen E."/>
            <person name="Andreopoulos B."/>
            <person name="Lu D."/>
            <person name="Skrede I."/>
            <person name="Drula E."/>
            <person name="Henrissat B."/>
            <person name="Morin E."/>
            <person name="Kohler A."/>
            <person name="Barry K."/>
            <person name="LaButti K."/>
            <person name="Morin E."/>
            <person name="Salamov A."/>
            <person name="Lipzen A."/>
            <person name="Mereny Z."/>
            <person name="Hegedus B."/>
            <person name="Baldrian P."/>
            <person name="Stursova M."/>
            <person name="Weitz H."/>
            <person name="Taylor A."/>
            <person name="Grigoriev I.V."/>
            <person name="Nagy L.G."/>
            <person name="Martin F."/>
            <person name="Kauserud H."/>
        </authorList>
    </citation>
    <scope>NUCLEOTIDE SEQUENCE</scope>
    <source>
        <strain evidence="1">9284</strain>
    </source>
</reference>
<sequence>MDCQFSFGPNGAFFCKSDTIWAWSDNNLPEPLRLILEDPNHPQANQFPYDVAFPMEAGMFNMCWKTVKGEDYYEELFLGPKYSKLAEFMRTIAQSGEHTTRTVFGPNSSYFTISPSGFSWQHLPADLETSITSRLRKGFPTCVALGVHGSFVALFGDGTITFEVATHYPAVDALIRNSAENTRRRGIAFLSLSPHAGGLYYVAYGDGSASWSLPSDWIQDVTTVSRTLRPVSAAPRLPSAAPLGGFTAAGGVAGAGPSGSPTSGNTSSAMIHAVGKIWHAYQQNQQNSAGYGSGNSSPFAGGFNFDPSNVPTGFDPSSLANFASSLDPGTLASFAGALDPSSVINGITAIFGN</sequence>
<accession>A0AAD7BFG1</accession>
<dbReference type="Proteomes" id="UP001221142">
    <property type="component" value="Unassembled WGS sequence"/>
</dbReference>
<proteinExistence type="predicted"/>
<protein>
    <submittedName>
        <fullName evidence="1">Uncharacterized protein</fullName>
    </submittedName>
</protein>
<evidence type="ECO:0000313" key="2">
    <source>
        <dbReference type="Proteomes" id="UP001221142"/>
    </source>
</evidence>
<name>A0AAD7BFG1_9AGAR</name>
<dbReference type="EMBL" id="JARKIF010000018">
    <property type="protein sequence ID" value="KAJ7619350.1"/>
    <property type="molecule type" value="Genomic_DNA"/>
</dbReference>
<comment type="caution">
    <text evidence="1">The sequence shown here is derived from an EMBL/GenBank/DDBJ whole genome shotgun (WGS) entry which is preliminary data.</text>
</comment>